<reference evidence="7" key="1">
    <citation type="submission" date="2017-04" db="EMBL/GenBank/DDBJ databases">
        <authorList>
            <person name="Varghese N."/>
            <person name="Submissions S."/>
        </authorList>
    </citation>
    <scope>NUCLEOTIDE SEQUENCE [LARGE SCALE GENOMIC DNA]</scope>
    <source>
        <strain evidence="7">LMG 29540</strain>
    </source>
</reference>
<dbReference type="InterPro" id="IPR058245">
    <property type="entry name" value="NreC/VraR/RcsB-like_REC"/>
</dbReference>
<sequence length="205" mass="22216">MRDFRLLLIDDHALFREGLCLVLRRHFPEASIVEAISVTQAINLVKDAPDVILLDILLQGPDGIEGVAIFRQRWPRVPVVMLSSMAAPETIAEALERGAFAFVSKADSSGAIVQTVERALVATEPGIARDSAVSCAGENQLIRLTARQSEVLQLLCDGLPNKVIARRMSLSEFTVRGHVQAIFGLLGVTSRTQAIVSARKHGLVA</sequence>
<feature type="domain" description="HTH luxR-type" evidence="4">
    <location>
        <begin position="137"/>
        <end position="202"/>
    </location>
</feature>
<feature type="modified residue" description="4-aspartylphosphate" evidence="3">
    <location>
        <position position="55"/>
    </location>
</feature>
<dbReference type="GO" id="GO:0006355">
    <property type="term" value="P:regulation of DNA-templated transcription"/>
    <property type="evidence" value="ECO:0007669"/>
    <property type="project" value="InterPro"/>
</dbReference>
<evidence type="ECO:0000256" key="2">
    <source>
        <dbReference type="ARBA" id="ARBA00023125"/>
    </source>
</evidence>
<dbReference type="AlphaFoldDB" id="A0A1X7M077"/>
<dbReference type="OrthoDB" id="3374006at2"/>
<evidence type="ECO:0000259" key="4">
    <source>
        <dbReference type="PROSITE" id="PS50043"/>
    </source>
</evidence>
<dbReference type="InterPro" id="IPR036388">
    <property type="entry name" value="WH-like_DNA-bd_sf"/>
</dbReference>
<dbReference type="PROSITE" id="PS50110">
    <property type="entry name" value="RESPONSE_REGULATORY"/>
    <property type="match status" value="1"/>
</dbReference>
<dbReference type="PRINTS" id="PR00038">
    <property type="entry name" value="HTHLUXR"/>
</dbReference>
<keyword evidence="2" id="KW-0238">DNA-binding</keyword>
<dbReference type="SMART" id="SM00448">
    <property type="entry name" value="REC"/>
    <property type="match status" value="1"/>
</dbReference>
<organism evidence="6 7">
    <name type="scientific">Paraburkholderia susongensis</name>
    <dbReference type="NCBI Taxonomy" id="1515439"/>
    <lineage>
        <taxon>Bacteria</taxon>
        <taxon>Pseudomonadati</taxon>
        <taxon>Pseudomonadota</taxon>
        <taxon>Betaproteobacteria</taxon>
        <taxon>Burkholderiales</taxon>
        <taxon>Burkholderiaceae</taxon>
        <taxon>Paraburkholderia</taxon>
    </lineage>
</organism>
<keyword evidence="1 3" id="KW-0597">Phosphoprotein</keyword>
<dbReference type="GO" id="GO:0003677">
    <property type="term" value="F:DNA binding"/>
    <property type="evidence" value="ECO:0007669"/>
    <property type="project" value="UniProtKB-KW"/>
</dbReference>
<dbReference type="GO" id="GO:0000160">
    <property type="term" value="P:phosphorelay signal transduction system"/>
    <property type="evidence" value="ECO:0007669"/>
    <property type="project" value="InterPro"/>
</dbReference>
<evidence type="ECO:0000313" key="7">
    <source>
        <dbReference type="Proteomes" id="UP000193228"/>
    </source>
</evidence>
<dbReference type="EMBL" id="FXAT01000013">
    <property type="protein sequence ID" value="SMG59481.1"/>
    <property type="molecule type" value="Genomic_DNA"/>
</dbReference>
<evidence type="ECO:0000259" key="5">
    <source>
        <dbReference type="PROSITE" id="PS50110"/>
    </source>
</evidence>
<dbReference type="PANTHER" id="PTHR45566:SF2">
    <property type="entry name" value="NARL SUBFAMILY"/>
    <property type="match status" value="1"/>
</dbReference>
<dbReference type="InterPro" id="IPR051015">
    <property type="entry name" value="EvgA-like"/>
</dbReference>
<dbReference type="STRING" id="1515439.SAMN06265784_11364"/>
<dbReference type="PANTHER" id="PTHR45566">
    <property type="entry name" value="HTH-TYPE TRANSCRIPTIONAL REGULATOR YHJB-RELATED"/>
    <property type="match status" value="1"/>
</dbReference>
<evidence type="ECO:0000256" key="3">
    <source>
        <dbReference type="PROSITE-ProRule" id="PRU00169"/>
    </source>
</evidence>
<dbReference type="InterPro" id="IPR000792">
    <property type="entry name" value="Tscrpt_reg_LuxR_C"/>
</dbReference>
<name>A0A1X7M077_9BURK</name>
<dbReference type="Proteomes" id="UP000193228">
    <property type="component" value="Unassembled WGS sequence"/>
</dbReference>
<dbReference type="CDD" id="cd06170">
    <property type="entry name" value="LuxR_C_like"/>
    <property type="match status" value="1"/>
</dbReference>
<gene>
    <name evidence="6" type="ORF">SAMN06265784_11364</name>
</gene>
<dbReference type="PROSITE" id="PS50043">
    <property type="entry name" value="HTH_LUXR_2"/>
    <property type="match status" value="1"/>
</dbReference>
<keyword evidence="7" id="KW-1185">Reference proteome</keyword>
<dbReference type="SUPFAM" id="SSF46894">
    <property type="entry name" value="C-terminal effector domain of the bipartite response regulators"/>
    <property type="match status" value="1"/>
</dbReference>
<proteinExistence type="predicted"/>
<dbReference type="Gene3D" id="3.40.50.2300">
    <property type="match status" value="1"/>
</dbReference>
<dbReference type="RefSeq" id="WP_085488843.1">
    <property type="nucleotide sequence ID" value="NZ_FXAT01000013.1"/>
</dbReference>
<evidence type="ECO:0000313" key="6">
    <source>
        <dbReference type="EMBL" id="SMG59481.1"/>
    </source>
</evidence>
<dbReference type="InterPro" id="IPR001789">
    <property type="entry name" value="Sig_transdc_resp-reg_receiver"/>
</dbReference>
<protein>
    <submittedName>
        <fullName evidence="6">Two component transcriptional regulator, LuxR family</fullName>
    </submittedName>
</protein>
<accession>A0A1X7M077</accession>
<dbReference type="InterPro" id="IPR016032">
    <property type="entry name" value="Sig_transdc_resp-reg_C-effctor"/>
</dbReference>
<dbReference type="Gene3D" id="1.10.10.10">
    <property type="entry name" value="Winged helix-like DNA-binding domain superfamily/Winged helix DNA-binding domain"/>
    <property type="match status" value="1"/>
</dbReference>
<dbReference type="Pfam" id="PF00072">
    <property type="entry name" value="Response_reg"/>
    <property type="match status" value="1"/>
</dbReference>
<evidence type="ECO:0000256" key="1">
    <source>
        <dbReference type="ARBA" id="ARBA00022553"/>
    </source>
</evidence>
<feature type="domain" description="Response regulatory" evidence="5">
    <location>
        <begin position="5"/>
        <end position="120"/>
    </location>
</feature>
<dbReference type="SUPFAM" id="SSF52172">
    <property type="entry name" value="CheY-like"/>
    <property type="match status" value="1"/>
</dbReference>
<dbReference type="CDD" id="cd17535">
    <property type="entry name" value="REC_NarL-like"/>
    <property type="match status" value="1"/>
</dbReference>
<dbReference type="InterPro" id="IPR011006">
    <property type="entry name" value="CheY-like_superfamily"/>
</dbReference>
<dbReference type="SMART" id="SM00421">
    <property type="entry name" value="HTH_LUXR"/>
    <property type="match status" value="1"/>
</dbReference>
<dbReference type="Pfam" id="PF00196">
    <property type="entry name" value="GerE"/>
    <property type="match status" value="1"/>
</dbReference>